<organism evidence="3 4">
    <name type="scientific">Pseudorhodoferax soli</name>
    <dbReference type="NCBI Taxonomy" id="545864"/>
    <lineage>
        <taxon>Bacteria</taxon>
        <taxon>Pseudomonadati</taxon>
        <taxon>Pseudomonadota</taxon>
        <taxon>Betaproteobacteria</taxon>
        <taxon>Burkholderiales</taxon>
        <taxon>Comamonadaceae</taxon>
    </lineage>
</organism>
<dbReference type="InterPro" id="IPR053167">
    <property type="entry name" value="Spore_coat_component"/>
</dbReference>
<dbReference type="Pfam" id="PF05229">
    <property type="entry name" value="SCPU"/>
    <property type="match status" value="1"/>
</dbReference>
<feature type="signal peptide" evidence="1">
    <location>
        <begin position="1"/>
        <end position="23"/>
    </location>
</feature>
<dbReference type="PANTHER" id="PTHR37089">
    <property type="entry name" value="PROTEIN U-RELATED"/>
    <property type="match status" value="1"/>
</dbReference>
<feature type="chain" id="PRO_5016802531" evidence="1">
    <location>
        <begin position="24"/>
        <end position="190"/>
    </location>
</feature>
<dbReference type="Proteomes" id="UP000252884">
    <property type="component" value="Unassembled WGS sequence"/>
</dbReference>
<evidence type="ECO:0000256" key="1">
    <source>
        <dbReference type="SAM" id="SignalP"/>
    </source>
</evidence>
<keyword evidence="4" id="KW-1185">Reference proteome</keyword>
<dbReference type="InterPro" id="IPR007893">
    <property type="entry name" value="Spore_coat_U/FanG"/>
</dbReference>
<dbReference type="AlphaFoldDB" id="A0A368XB61"/>
<evidence type="ECO:0000259" key="2">
    <source>
        <dbReference type="Pfam" id="PF05229"/>
    </source>
</evidence>
<name>A0A368XB61_9BURK</name>
<comment type="caution">
    <text evidence="3">The sequence shown here is derived from an EMBL/GenBank/DDBJ whole genome shotgun (WGS) entry which is preliminary data.</text>
</comment>
<proteinExistence type="predicted"/>
<reference evidence="3 4" key="1">
    <citation type="submission" date="2018-07" db="EMBL/GenBank/DDBJ databases">
        <title>Genomic Encyclopedia of Type Strains, Phase IV (KMG-IV): sequencing the most valuable type-strain genomes for metagenomic binning, comparative biology and taxonomic classification.</title>
        <authorList>
            <person name="Goeker M."/>
        </authorList>
    </citation>
    <scope>NUCLEOTIDE SEQUENCE [LARGE SCALE GENOMIC DNA]</scope>
    <source>
        <strain evidence="3 4">DSM 21634</strain>
    </source>
</reference>
<keyword evidence="1" id="KW-0732">Signal</keyword>
<protein>
    <submittedName>
        <fullName evidence="3">Spore coat protein U-like protein</fullName>
    </submittedName>
</protein>
<sequence length="190" mass="18607">MKTLKFALFLVSILLIAANAAQAGDVGGQLMAQMTLTGGCAVSGGGAGTAAGANFGMLDFGVQPSSFTGVLLATPTRGAAGAGSTQIVCSPDVSAMSVSVNAGNNPGQGSSIGAGTRAMRQGASSYLPYEIYSDVAMTKAYPTSGGAVGVSVAPNGGAFALPVFARVNKTAAGAMPAGTYVDTLQVTLSW</sequence>
<dbReference type="OrthoDB" id="8811033at2"/>
<gene>
    <name evidence="3" type="ORF">DES41_113114</name>
</gene>
<dbReference type="RefSeq" id="WP_114471979.1">
    <property type="nucleotide sequence ID" value="NZ_QPJK01000013.1"/>
</dbReference>
<keyword evidence="3" id="KW-0167">Capsid protein</keyword>
<dbReference type="SMART" id="SM00972">
    <property type="entry name" value="SCPU"/>
    <property type="match status" value="1"/>
</dbReference>
<evidence type="ECO:0000313" key="4">
    <source>
        <dbReference type="Proteomes" id="UP000252884"/>
    </source>
</evidence>
<evidence type="ECO:0000313" key="3">
    <source>
        <dbReference type="EMBL" id="RCW65190.1"/>
    </source>
</evidence>
<keyword evidence="3" id="KW-0946">Virion</keyword>
<feature type="domain" description="Spore coat protein U/FanG" evidence="2">
    <location>
        <begin position="29"/>
        <end position="187"/>
    </location>
</feature>
<accession>A0A368XB61</accession>
<dbReference type="EMBL" id="QPJK01000013">
    <property type="protein sequence ID" value="RCW65190.1"/>
    <property type="molecule type" value="Genomic_DNA"/>
</dbReference>
<dbReference type="PANTHER" id="PTHR37089:SF4">
    <property type="entry name" value="EXPORTED PROTEIN"/>
    <property type="match status" value="1"/>
</dbReference>